<name>A0A370L4W8_9HYPH</name>
<dbReference type="InterPro" id="IPR003362">
    <property type="entry name" value="Bact_transf"/>
</dbReference>
<sequence>MRWGATSATVPLDWSKRASSAGLRRPLQASRRRVAVIAALVTSDYLATALAIATGEILLPSSSWAWPEAAFALFAVLLPLHAYLGLYSCWGSCPIERLRLRALSALGLGAVTFIALPAWHAPVDIAALGMVAALLFVVGHYLESLARLALMRAGLWGASTILIGSPDKCAQMGRMLLAHPKLGLKPIGIVTDQAEDARSETTLPLLCGLTEAHRLTGLAEVAIVAASDLSESDMTEALRLSRLPFPHVIVAESGGGIPNLGLHSRNLGAAAGLELRFNLFRRGNLLLKRLIDLAIALPVALAAAPLVIILAAAVKIADPGPAFYRQRRVGRDGSVLDVLKLRTMYGNAEERLREHLQSDPRAAAEWARFFKLSDDPRVLPGIGNVLRRSSLDELPQLWNILRGEMSIVGPRPFPAYHMSGFDPDFQVLRVSVPPGLTGLWQVSSRSGGDLAVQKEQDLFYIRNWSIWLDLYILLETVPAVLTARGAK</sequence>
<evidence type="ECO:0000256" key="5">
    <source>
        <dbReference type="ARBA" id="ARBA00022989"/>
    </source>
</evidence>
<feature type="transmembrane region" description="Helical" evidence="8">
    <location>
        <begin position="34"/>
        <end position="58"/>
    </location>
</feature>
<evidence type="ECO:0000256" key="1">
    <source>
        <dbReference type="ARBA" id="ARBA00004141"/>
    </source>
</evidence>
<evidence type="ECO:0000256" key="4">
    <source>
        <dbReference type="ARBA" id="ARBA00022692"/>
    </source>
</evidence>
<dbReference type="GO" id="GO:0016020">
    <property type="term" value="C:membrane"/>
    <property type="evidence" value="ECO:0007669"/>
    <property type="project" value="UniProtKB-SubCell"/>
</dbReference>
<feature type="domain" description="Bacterial sugar transferase" evidence="9">
    <location>
        <begin position="288"/>
        <end position="481"/>
    </location>
</feature>
<keyword evidence="4 8" id="KW-0812">Transmembrane</keyword>
<dbReference type="OrthoDB" id="9808602at2"/>
<dbReference type="GO" id="GO:0000271">
    <property type="term" value="P:polysaccharide biosynthetic process"/>
    <property type="evidence" value="ECO:0007669"/>
    <property type="project" value="UniProtKB-KW"/>
</dbReference>
<feature type="transmembrane region" description="Helical" evidence="8">
    <location>
        <begin position="102"/>
        <end position="119"/>
    </location>
</feature>
<dbReference type="EMBL" id="QQTP01000007">
    <property type="protein sequence ID" value="RDJ24071.1"/>
    <property type="molecule type" value="Genomic_DNA"/>
</dbReference>
<keyword evidence="7" id="KW-0270">Exopolysaccharide synthesis</keyword>
<reference evidence="11" key="1">
    <citation type="submission" date="2018-07" db="EMBL/GenBank/DDBJ databases">
        <authorList>
            <person name="Safronova V.I."/>
            <person name="Chirak E.R."/>
            <person name="Sazanova A.L."/>
        </authorList>
    </citation>
    <scope>NUCLEOTIDE SEQUENCE [LARGE SCALE GENOMIC DNA]</scope>
    <source>
        <strain evidence="11">RCAM04685</strain>
    </source>
</reference>
<keyword evidence="3 10" id="KW-0808">Transferase</keyword>
<dbReference type="NCBIfam" id="TIGR03025">
    <property type="entry name" value="EPS_sugtrans"/>
    <property type="match status" value="1"/>
</dbReference>
<evidence type="ECO:0000259" key="9">
    <source>
        <dbReference type="Pfam" id="PF02397"/>
    </source>
</evidence>
<dbReference type="GO" id="GO:0016780">
    <property type="term" value="F:phosphotransferase activity, for other substituted phosphate groups"/>
    <property type="evidence" value="ECO:0007669"/>
    <property type="project" value="TreeGrafter"/>
</dbReference>
<gene>
    <name evidence="10" type="ORF">DWE98_14210</name>
</gene>
<keyword evidence="6 8" id="KW-0472">Membrane</keyword>
<organism evidence="10 11">
    <name type="scientific">Bosea caraganae</name>
    <dbReference type="NCBI Taxonomy" id="2763117"/>
    <lineage>
        <taxon>Bacteria</taxon>
        <taxon>Pseudomonadati</taxon>
        <taxon>Pseudomonadota</taxon>
        <taxon>Alphaproteobacteria</taxon>
        <taxon>Hyphomicrobiales</taxon>
        <taxon>Boseaceae</taxon>
        <taxon>Bosea</taxon>
    </lineage>
</organism>
<evidence type="ECO:0000256" key="6">
    <source>
        <dbReference type="ARBA" id="ARBA00023136"/>
    </source>
</evidence>
<feature type="transmembrane region" description="Helical" evidence="8">
    <location>
        <begin position="70"/>
        <end position="90"/>
    </location>
</feature>
<comment type="similarity">
    <text evidence="2">Belongs to the bacterial sugar transferase family.</text>
</comment>
<evidence type="ECO:0000256" key="3">
    <source>
        <dbReference type="ARBA" id="ARBA00022679"/>
    </source>
</evidence>
<evidence type="ECO:0000313" key="11">
    <source>
        <dbReference type="Proteomes" id="UP000255207"/>
    </source>
</evidence>
<keyword evidence="5 8" id="KW-1133">Transmembrane helix</keyword>
<feature type="transmembrane region" description="Helical" evidence="8">
    <location>
        <begin position="290"/>
        <end position="314"/>
    </location>
</feature>
<dbReference type="AlphaFoldDB" id="A0A370L4W8"/>
<evidence type="ECO:0000256" key="2">
    <source>
        <dbReference type="ARBA" id="ARBA00006464"/>
    </source>
</evidence>
<dbReference type="Pfam" id="PF02397">
    <property type="entry name" value="Bac_transf"/>
    <property type="match status" value="1"/>
</dbReference>
<evidence type="ECO:0000256" key="8">
    <source>
        <dbReference type="SAM" id="Phobius"/>
    </source>
</evidence>
<accession>A0A370L4W8</accession>
<dbReference type="Proteomes" id="UP000255207">
    <property type="component" value="Unassembled WGS sequence"/>
</dbReference>
<feature type="transmembrane region" description="Helical" evidence="8">
    <location>
        <begin position="125"/>
        <end position="142"/>
    </location>
</feature>
<keyword evidence="11" id="KW-1185">Reference proteome</keyword>
<evidence type="ECO:0000313" key="10">
    <source>
        <dbReference type="EMBL" id="RDJ24071.1"/>
    </source>
</evidence>
<dbReference type="PANTHER" id="PTHR30576">
    <property type="entry name" value="COLANIC BIOSYNTHESIS UDP-GLUCOSE LIPID CARRIER TRANSFERASE"/>
    <property type="match status" value="1"/>
</dbReference>
<comment type="subcellular location">
    <subcellularLocation>
        <location evidence="1">Membrane</location>
        <topology evidence="1">Multi-pass membrane protein</topology>
    </subcellularLocation>
</comment>
<protein>
    <submittedName>
        <fullName evidence="10">Sugar transferase</fullName>
    </submittedName>
</protein>
<dbReference type="PANTHER" id="PTHR30576:SF0">
    <property type="entry name" value="UNDECAPRENYL-PHOSPHATE N-ACETYLGALACTOSAMINYL 1-PHOSPHATE TRANSFERASE-RELATED"/>
    <property type="match status" value="1"/>
</dbReference>
<evidence type="ECO:0000256" key="7">
    <source>
        <dbReference type="ARBA" id="ARBA00023169"/>
    </source>
</evidence>
<comment type="caution">
    <text evidence="10">The sequence shown here is derived from an EMBL/GenBank/DDBJ whole genome shotgun (WGS) entry which is preliminary data.</text>
</comment>
<dbReference type="InterPro" id="IPR017475">
    <property type="entry name" value="EPS_sugar_tfrase"/>
</dbReference>
<proteinExistence type="inferred from homology"/>